<comment type="caution">
    <text evidence="1">The sequence shown here is derived from an EMBL/GenBank/DDBJ whole genome shotgun (WGS) entry which is preliminary data.</text>
</comment>
<protein>
    <submittedName>
        <fullName evidence="1">Uncharacterized protein</fullName>
    </submittedName>
</protein>
<gene>
    <name evidence="1" type="ORF">EVAR_13860_1</name>
</gene>
<proteinExistence type="predicted"/>
<dbReference type="EMBL" id="BGZK01000114">
    <property type="protein sequence ID" value="GBP20088.1"/>
    <property type="molecule type" value="Genomic_DNA"/>
</dbReference>
<evidence type="ECO:0000313" key="1">
    <source>
        <dbReference type="EMBL" id="GBP20088.1"/>
    </source>
</evidence>
<dbReference type="Proteomes" id="UP000299102">
    <property type="component" value="Unassembled WGS sequence"/>
</dbReference>
<dbReference type="AlphaFoldDB" id="A0A4C1U1H8"/>
<accession>A0A4C1U1H8</accession>
<reference evidence="1 2" key="1">
    <citation type="journal article" date="2019" name="Commun. Biol.">
        <title>The bagworm genome reveals a unique fibroin gene that provides high tensile strength.</title>
        <authorList>
            <person name="Kono N."/>
            <person name="Nakamura H."/>
            <person name="Ohtoshi R."/>
            <person name="Tomita M."/>
            <person name="Numata K."/>
            <person name="Arakawa K."/>
        </authorList>
    </citation>
    <scope>NUCLEOTIDE SEQUENCE [LARGE SCALE GENOMIC DNA]</scope>
</reference>
<name>A0A4C1U1H8_EUMVA</name>
<keyword evidence="2" id="KW-1185">Reference proteome</keyword>
<sequence length="161" mass="17953">MSDMRLEELPCHVTVPLETTSELASDCALSNVKLFCLSKDILVEIFYEYYSTCPALCTECISSIKFLPTTTYPPVAAVGRAVTFQGSRKSLDLESSELALVRLCLSVPFCNSFGFGFIPRAVAFARASARVDEIKLLHLEYGPNTIINHHADPVRLYHLRF</sequence>
<evidence type="ECO:0000313" key="2">
    <source>
        <dbReference type="Proteomes" id="UP000299102"/>
    </source>
</evidence>
<organism evidence="1 2">
    <name type="scientific">Eumeta variegata</name>
    <name type="common">Bagworm moth</name>
    <name type="synonym">Eumeta japonica</name>
    <dbReference type="NCBI Taxonomy" id="151549"/>
    <lineage>
        <taxon>Eukaryota</taxon>
        <taxon>Metazoa</taxon>
        <taxon>Ecdysozoa</taxon>
        <taxon>Arthropoda</taxon>
        <taxon>Hexapoda</taxon>
        <taxon>Insecta</taxon>
        <taxon>Pterygota</taxon>
        <taxon>Neoptera</taxon>
        <taxon>Endopterygota</taxon>
        <taxon>Lepidoptera</taxon>
        <taxon>Glossata</taxon>
        <taxon>Ditrysia</taxon>
        <taxon>Tineoidea</taxon>
        <taxon>Psychidae</taxon>
        <taxon>Oiketicinae</taxon>
        <taxon>Eumeta</taxon>
    </lineage>
</organism>